<feature type="transmembrane region" description="Helical" evidence="1">
    <location>
        <begin position="58"/>
        <end position="75"/>
    </location>
</feature>
<feature type="transmembrane region" description="Helical" evidence="1">
    <location>
        <begin position="35"/>
        <end position="52"/>
    </location>
</feature>
<gene>
    <name evidence="2" type="ORF">EEJ42_42530</name>
</gene>
<protein>
    <recommendedName>
        <fullName evidence="4">Integral membrane protein</fullName>
    </recommendedName>
</protein>
<keyword evidence="1" id="KW-0472">Membrane</keyword>
<organism evidence="2 3">
    <name type="scientific">Streptomyces botrytidirepellens</name>
    <dbReference type="NCBI Taxonomy" id="2486417"/>
    <lineage>
        <taxon>Bacteria</taxon>
        <taxon>Bacillati</taxon>
        <taxon>Actinomycetota</taxon>
        <taxon>Actinomycetes</taxon>
        <taxon>Kitasatosporales</taxon>
        <taxon>Streptomycetaceae</taxon>
        <taxon>Streptomyces</taxon>
    </lineage>
</organism>
<accession>A0A3M8T719</accession>
<evidence type="ECO:0008006" key="4">
    <source>
        <dbReference type="Google" id="ProtNLM"/>
    </source>
</evidence>
<comment type="caution">
    <text evidence="2">The sequence shown here is derived from an EMBL/GenBank/DDBJ whole genome shotgun (WGS) entry which is preliminary data.</text>
</comment>
<keyword evidence="1" id="KW-1133">Transmembrane helix</keyword>
<dbReference type="AlphaFoldDB" id="A0A3M8T719"/>
<keyword evidence="1" id="KW-0812">Transmembrane</keyword>
<evidence type="ECO:0000313" key="3">
    <source>
        <dbReference type="Proteomes" id="UP000275401"/>
    </source>
</evidence>
<evidence type="ECO:0000313" key="2">
    <source>
        <dbReference type="EMBL" id="RNF87020.1"/>
    </source>
</evidence>
<feature type="transmembrane region" description="Helical" evidence="1">
    <location>
        <begin position="127"/>
        <end position="145"/>
    </location>
</feature>
<reference evidence="2 3" key="1">
    <citation type="submission" date="2018-11" db="EMBL/GenBank/DDBJ databases">
        <title>The Potential of Streptomyces as Biocontrol Agents against the Tomato grey mould, Botrytis cinerea (Gray mold) Frontiers in Microbiology.</title>
        <authorList>
            <person name="Li D."/>
        </authorList>
    </citation>
    <scope>NUCLEOTIDE SEQUENCE [LARGE SCALE GENOMIC DNA]</scope>
    <source>
        <strain evidence="2 3">NEAU-LD23</strain>
    </source>
</reference>
<dbReference type="Proteomes" id="UP000275401">
    <property type="component" value="Unassembled WGS sequence"/>
</dbReference>
<sequence>MTASNRKRSTSAVLLAEYAQIKEEQRARIGFRDNLLYVTLAAVTAVAAVAAQTDYPQLILALPVVCLVLGWTHLVNDEKISAIGRYVRTELASRLAEATNVEEPLFGWETYHRSDARRVSRKTTQTVVDLVAFLVTPFAALITFWCHNTDSAPLVAVSILEAAGLVVLGVRFLQYAER</sequence>
<name>A0A3M8T719_9ACTN</name>
<dbReference type="EMBL" id="RIBZ01000823">
    <property type="protein sequence ID" value="RNF87020.1"/>
    <property type="molecule type" value="Genomic_DNA"/>
</dbReference>
<evidence type="ECO:0000256" key="1">
    <source>
        <dbReference type="SAM" id="Phobius"/>
    </source>
</evidence>
<keyword evidence="3" id="KW-1185">Reference proteome</keyword>
<dbReference type="RefSeq" id="WP_123107489.1">
    <property type="nucleotide sequence ID" value="NZ_RIBZ01000823.1"/>
</dbReference>
<proteinExistence type="predicted"/>
<feature type="transmembrane region" description="Helical" evidence="1">
    <location>
        <begin position="151"/>
        <end position="173"/>
    </location>
</feature>